<dbReference type="GO" id="GO:0052621">
    <property type="term" value="F:diguanylate cyclase activity"/>
    <property type="evidence" value="ECO:0007669"/>
    <property type="project" value="TreeGrafter"/>
</dbReference>
<proteinExistence type="predicted"/>
<accession>A0A2A5JA77</accession>
<dbReference type="PANTHER" id="PTHR45138:SF9">
    <property type="entry name" value="DIGUANYLATE CYCLASE DGCM-RELATED"/>
    <property type="match status" value="1"/>
</dbReference>
<dbReference type="SUPFAM" id="SSF55073">
    <property type="entry name" value="Nucleotide cyclase"/>
    <property type="match status" value="1"/>
</dbReference>
<dbReference type="AlphaFoldDB" id="A0A1X0M085"/>
<dbReference type="SMART" id="SM00065">
    <property type="entry name" value="GAF"/>
    <property type="match status" value="1"/>
</dbReference>
<dbReference type="PANTHER" id="PTHR45138">
    <property type="entry name" value="REGULATORY COMPONENTS OF SENSORY TRANSDUCTION SYSTEM"/>
    <property type="match status" value="1"/>
</dbReference>
<sequence length="320" mass="35034">MPHGQTRTIPMLPLLPPLTNFDDASRSVVSYLDEYLPLALWSITRFDGSNQIFLTVSPNPLHIEVGETRAWPNTMCSEVVLGNAPPVSSNRALVRALSRDGRWEGIGAYVSIPILHNDGSLFGTLCGADPSAGDSALEDNLALLNLLCRLLGTILDVDYQRAQSVRLAETAQLDAETDPLTGLLNRRGWNRILEAEQTRYRQFADPGAIIIVDLDGMKTINDELGHAAGDEYVQRAGKILAACAHPGAVVSRLGGDEFGIALPDTQPRAVDYLLECLEKAFRNADVCCSIGRADFSMTQSLSETWDTADAEMYRHKRSKH</sequence>
<protein>
    <submittedName>
        <fullName evidence="1">Sensor domain-containing diguanylate cyclase</fullName>
    </submittedName>
</protein>
<evidence type="ECO:0000313" key="1">
    <source>
        <dbReference type="EMBL" id="PCK26119.1"/>
    </source>
</evidence>
<evidence type="ECO:0000313" key="2">
    <source>
        <dbReference type="Proteomes" id="UP000230886"/>
    </source>
</evidence>
<dbReference type="Pfam" id="PF01590">
    <property type="entry name" value="GAF"/>
    <property type="match status" value="1"/>
</dbReference>
<dbReference type="PROSITE" id="PS50887">
    <property type="entry name" value="GGDEF"/>
    <property type="match status" value="1"/>
</dbReference>
<dbReference type="Gene3D" id="3.30.70.270">
    <property type="match status" value="1"/>
</dbReference>
<dbReference type="Proteomes" id="UP000230886">
    <property type="component" value="Unassembled WGS sequence"/>
</dbReference>
<dbReference type="InterPro" id="IPR050469">
    <property type="entry name" value="Diguanylate_Cyclase"/>
</dbReference>
<dbReference type="InterPro" id="IPR003018">
    <property type="entry name" value="GAF"/>
</dbReference>
<dbReference type="SMART" id="SM00267">
    <property type="entry name" value="GGDEF"/>
    <property type="match status" value="1"/>
</dbReference>
<dbReference type="EMBL" id="NOVD01000011">
    <property type="protein sequence ID" value="PCK26119.1"/>
    <property type="molecule type" value="Genomic_DNA"/>
</dbReference>
<dbReference type="InterPro" id="IPR029787">
    <property type="entry name" value="Nucleotide_cyclase"/>
</dbReference>
<dbReference type="InterPro" id="IPR000160">
    <property type="entry name" value="GGDEF_dom"/>
</dbReference>
<comment type="caution">
    <text evidence="1">The sequence shown here is derived from an EMBL/GenBank/DDBJ whole genome shotgun (WGS) entry which is preliminary data.</text>
</comment>
<gene>
    <name evidence="1" type="ORF">CHR55_17820</name>
</gene>
<accession>A0A1X0M085</accession>
<dbReference type="SUPFAM" id="SSF55781">
    <property type="entry name" value="GAF domain-like"/>
    <property type="match status" value="1"/>
</dbReference>
<dbReference type="CDD" id="cd01949">
    <property type="entry name" value="GGDEF"/>
    <property type="match status" value="1"/>
</dbReference>
<reference evidence="1 2" key="1">
    <citation type="submission" date="2017-07" db="EMBL/GenBank/DDBJ databases">
        <title>Draft sequence of Rhodococcus enclensis 23b-28.</title>
        <authorList>
            <person name="Besaury L."/>
            <person name="Sancelme M."/>
            <person name="Amato P."/>
            <person name="Lallement A."/>
            <person name="Delort A.-M."/>
        </authorList>
    </citation>
    <scope>NUCLEOTIDE SEQUENCE [LARGE SCALE GENOMIC DNA]</scope>
    <source>
        <strain evidence="1 2">23b-28</strain>
    </source>
</reference>
<name>A0A1X0M085_RHOSG</name>
<dbReference type="InterPro" id="IPR043128">
    <property type="entry name" value="Rev_trsase/Diguanyl_cyclase"/>
</dbReference>
<dbReference type="Pfam" id="PF00990">
    <property type="entry name" value="GGDEF"/>
    <property type="match status" value="1"/>
</dbReference>
<dbReference type="RefSeq" id="WP_058037733.1">
    <property type="nucleotide sequence ID" value="NZ_CP077417.1"/>
</dbReference>
<dbReference type="NCBIfam" id="TIGR00254">
    <property type="entry name" value="GGDEF"/>
    <property type="match status" value="1"/>
</dbReference>
<organism evidence="1 2">
    <name type="scientific">Rhodococcus qingshengii</name>
    <dbReference type="NCBI Taxonomy" id="334542"/>
    <lineage>
        <taxon>Bacteria</taxon>
        <taxon>Bacillati</taxon>
        <taxon>Actinomycetota</taxon>
        <taxon>Actinomycetes</taxon>
        <taxon>Mycobacteriales</taxon>
        <taxon>Nocardiaceae</taxon>
        <taxon>Rhodococcus</taxon>
        <taxon>Rhodococcus erythropolis group</taxon>
    </lineage>
</organism>